<sequence length="502" mass="56815">MDVIFERSSVGQEREGFSMEHEAVATRSLRVGCRGALPLDARIEPWMKRCLSSEHLFDWVETYGSPLNLLRPRTMRRNVEELNAVARERELDFRVFFARKANKCLGLVDEAIESNFGVDTASENELRQCLRRGVPAKDLISTAAIKSDSLIDLCLEHQICIAVDNDDELQVVVNRANEVGCLARIALRLGGFWHDGAKLPTRFGFDVDRDRDLPQRLTSLPVRVEGIHFHLDGYLAEQRVSALAEAMKWVERLRAIGEPVSFIDMGGGFPMSYLDEPRQWAAFWEEHRRALLGERASLTYRGHGLGLSVERGRVVGEPKMYPFFQRPVRGDWLVGVLDTLIDGKKIAERLVKLNVQLRCEPGRSILDGCGMTIARVEFRKQNAEGDWLIGLSMNRTQCRTSSDDFLVDPILVPKWQPSKDRQRAPAMSGYLVGAYCTESEFVSLRKLNFPNGIQRGDLVAFPNTAGYFMHFLESRSHQFPLAKNLIVDSHPVPSVCLDVIDE</sequence>
<proteinExistence type="predicted"/>
<dbReference type="Pfam" id="PF02784">
    <property type="entry name" value="Orn_Arg_deC_N"/>
    <property type="match status" value="1"/>
</dbReference>
<evidence type="ECO:0000256" key="1">
    <source>
        <dbReference type="ARBA" id="ARBA00001933"/>
    </source>
</evidence>
<dbReference type="SUPFAM" id="SSF50621">
    <property type="entry name" value="Alanine racemase C-terminal domain-like"/>
    <property type="match status" value="1"/>
</dbReference>
<dbReference type="CDD" id="cd06842">
    <property type="entry name" value="PLPDE_III_Y4yA_like"/>
    <property type="match status" value="1"/>
</dbReference>
<comment type="cofactor">
    <cofactor evidence="1">
        <name>pyridoxal 5'-phosphate</name>
        <dbReference type="ChEBI" id="CHEBI:597326"/>
    </cofactor>
</comment>
<evidence type="ECO:0000259" key="3">
    <source>
        <dbReference type="Pfam" id="PF02784"/>
    </source>
</evidence>
<dbReference type="PATRIC" id="fig|595434.4.peg.1742"/>
<dbReference type="EMBL" id="LECT01000016">
    <property type="protein sequence ID" value="KLU05969.1"/>
    <property type="molecule type" value="Genomic_DNA"/>
</dbReference>
<dbReference type="Gene3D" id="2.40.37.10">
    <property type="entry name" value="Lyase, Ornithine Decarboxylase, Chain A, domain 1"/>
    <property type="match status" value="1"/>
</dbReference>
<dbReference type="GO" id="GO:0009089">
    <property type="term" value="P:lysine biosynthetic process via diaminopimelate"/>
    <property type="evidence" value="ECO:0007669"/>
    <property type="project" value="TreeGrafter"/>
</dbReference>
<keyword evidence="4" id="KW-0456">Lyase</keyword>
<dbReference type="STRING" id="595434.RISK_001820"/>
<dbReference type="PANTHER" id="PTHR43727">
    <property type="entry name" value="DIAMINOPIMELATE DECARBOXYLASE"/>
    <property type="match status" value="1"/>
</dbReference>
<evidence type="ECO:0000313" key="5">
    <source>
        <dbReference type="Proteomes" id="UP000036367"/>
    </source>
</evidence>
<dbReference type="SUPFAM" id="SSF51419">
    <property type="entry name" value="PLP-binding barrel"/>
    <property type="match status" value="1"/>
</dbReference>
<keyword evidence="2" id="KW-0663">Pyridoxal phosphate</keyword>
<keyword evidence="5" id="KW-1185">Reference proteome</keyword>
<dbReference type="InterPro" id="IPR022644">
    <property type="entry name" value="De-COase2_N"/>
</dbReference>
<organism evidence="4 5">
    <name type="scientific">Rhodopirellula islandica</name>
    <dbReference type="NCBI Taxonomy" id="595434"/>
    <lineage>
        <taxon>Bacteria</taxon>
        <taxon>Pseudomonadati</taxon>
        <taxon>Planctomycetota</taxon>
        <taxon>Planctomycetia</taxon>
        <taxon>Pirellulales</taxon>
        <taxon>Pirellulaceae</taxon>
        <taxon>Rhodopirellula</taxon>
    </lineage>
</organism>
<dbReference type="GO" id="GO:0008836">
    <property type="term" value="F:diaminopimelate decarboxylase activity"/>
    <property type="evidence" value="ECO:0007669"/>
    <property type="project" value="UniProtKB-EC"/>
</dbReference>
<dbReference type="Gene3D" id="3.20.20.10">
    <property type="entry name" value="Alanine racemase"/>
    <property type="match status" value="1"/>
</dbReference>
<dbReference type="AlphaFoldDB" id="A0A0J1EKC4"/>
<dbReference type="InterPro" id="IPR042152">
    <property type="entry name" value="Y4yA-like"/>
</dbReference>
<feature type="domain" description="Orn/DAP/Arg decarboxylase 2 N-terminal" evidence="3">
    <location>
        <begin position="90"/>
        <end position="315"/>
    </location>
</feature>
<comment type="caution">
    <text evidence="4">The sequence shown here is derived from an EMBL/GenBank/DDBJ whole genome shotgun (WGS) entry which is preliminary data.</text>
</comment>
<name>A0A0J1EKC4_RHOIS</name>
<accession>A0A0J1EKC4</accession>
<reference evidence="4" key="1">
    <citation type="submission" date="2015-05" db="EMBL/GenBank/DDBJ databases">
        <title>Permanent draft genome of Rhodopirellula islandicus K833.</title>
        <authorList>
            <person name="Kizina J."/>
            <person name="Richter M."/>
            <person name="Glockner F.O."/>
            <person name="Harder J."/>
        </authorList>
    </citation>
    <scope>NUCLEOTIDE SEQUENCE [LARGE SCALE GENOMIC DNA]</scope>
    <source>
        <strain evidence="4">K833</strain>
    </source>
</reference>
<dbReference type="EC" id="4.1.1.20" evidence="4"/>
<evidence type="ECO:0000313" key="4">
    <source>
        <dbReference type="EMBL" id="KLU05969.1"/>
    </source>
</evidence>
<protein>
    <submittedName>
        <fullName evidence="4">Diaminopimelate decarboxylase</fullName>
        <ecNumber evidence="4">4.1.1.20</ecNumber>
    </submittedName>
</protein>
<dbReference type="FunFam" id="3.20.20.10:FF:000054">
    <property type="entry name" value="Probable diaminopimelate decarboxylase"/>
    <property type="match status" value="1"/>
</dbReference>
<dbReference type="InterPro" id="IPR029066">
    <property type="entry name" value="PLP-binding_barrel"/>
</dbReference>
<dbReference type="InterPro" id="IPR009006">
    <property type="entry name" value="Ala_racemase/Decarboxylase_C"/>
</dbReference>
<dbReference type="PROSITE" id="PS00879">
    <property type="entry name" value="ODR_DC_2_2"/>
    <property type="match status" value="1"/>
</dbReference>
<gene>
    <name evidence="4" type="ORF">RISK_001820</name>
</gene>
<evidence type="ECO:0000256" key="2">
    <source>
        <dbReference type="ARBA" id="ARBA00022898"/>
    </source>
</evidence>
<dbReference type="PANTHER" id="PTHR43727:SF2">
    <property type="entry name" value="GROUP IV DECARBOXYLASE"/>
    <property type="match status" value="1"/>
</dbReference>
<dbReference type="FunFam" id="2.40.37.10:FF:000039">
    <property type="entry name" value="Probable diaminopimelate decarboxylase"/>
    <property type="match status" value="1"/>
</dbReference>
<dbReference type="Proteomes" id="UP000036367">
    <property type="component" value="Unassembled WGS sequence"/>
</dbReference>
<dbReference type="InterPro" id="IPR022657">
    <property type="entry name" value="De-COase2_CS"/>
</dbReference>